<dbReference type="PROSITE" id="PS52016">
    <property type="entry name" value="TONB_DEPENDENT_REC_3"/>
    <property type="match status" value="1"/>
</dbReference>
<accession>A0A4R0MUZ1</accession>
<dbReference type="AlphaFoldDB" id="A0A4R0MUZ1"/>
<dbReference type="PROSITE" id="PS00018">
    <property type="entry name" value="EF_HAND_1"/>
    <property type="match status" value="1"/>
</dbReference>
<dbReference type="RefSeq" id="WP_131553417.1">
    <property type="nucleotide sequence ID" value="NZ_SJSK01000003.1"/>
</dbReference>
<gene>
    <name evidence="5" type="ORF">EZ428_12005</name>
</gene>
<dbReference type="GO" id="GO:0015344">
    <property type="term" value="F:siderophore uptake transmembrane transporter activity"/>
    <property type="evidence" value="ECO:0007669"/>
    <property type="project" value="TreeGrafter"/>
</dbReference>
<keyword evidence="2" id="KW-0472">Membrane</keyword>
<keyword evidence="2" id="KW-0812">Transmembrane</keyword>
<keyword evidence="2" id="KW-0998">Cell outer membrane</keyword>
<dbReference type="Pfam" id="PF07715">
    <property type="entry name" value="Plug"/>
    <property type="match status" value="1"/>
</dbReference>
<dbReference type="OrthoDB" id="9768177at2"/>
<proteinExistence type="inferred from homology"/>
<keyword evidence="5" id="KW-0675">Receptor</keyword>
<comment type="subcellular location">
    <subcellularLocation>
        <location evidence="2">Cell outer membrane</location>
        <topology evidence="2">Multi-pass membrane protein</topology>
    </subcellularLocation>
</comment>
<feature type="domain" description="TonB-dependent receptor plug" evidence="4">
    <location>
        <begin position="121"/>
        <end position="232"/>
    </location>
</feature>
<dbReference type="InterPro" id="IPR037066">
    <property type="entry name" value="Plug_dom_sf"/>
</dbReference>
<dbReference type="Proteomes" id="UP000292884">
    <property type="component" value="Unassembled WGS sequence"/>
</dbReference>
<comment type="similarity">
    <text evidence="2">Belongs to the TonB-dependent receptor family.</text>
</comment>
<dbReference type="PANTHER" id="PTHR30069">
    <property type="entry name" value="TONB-DEPENDENT OUTER MEMBRANE RECEPTOR"/>
    <property type="match status" value="1"/>
</dbReference>
<keyword evidence="2" id="KW-1134">Transmembrane beta strand</keyword>
<dbReference type="InterPro" id="IPR039426">
    <property type="entry name" value="TonB-dep_rcpt-like"/>
</dbReference>
<reference evidence="5 6" key="1">
    <citation type="submission" date="2019-02" db="EMBL/GenBank/DDBJ databases">
        <title>Pedobacter sp. RP-1-13 sp. nov., isolated from Arctic soil.</title>
        <authorList>
            <person name="Dahal R.H."/>
        </authorList>
    </citation>
    <scope>NUCLEOTIDE SEQUENCE [LARGE SCALE GENOMIC DNA]</scope>
    <source>
        <strain evidence="5 6">RP-1-13</strain>
    </source>
</reference>
<evidence type="ECO:0000259" key="4">
    <source>
        <dbReference type="Pfam" id="PF07715"/>
    </source>
</evidence>
<feature type="signal peptide" evidence="3">
    <location>
        <begin position="1"/>
        <end position="25"/>
    </location>
</feature>
<protein>
    <submittedName>
        <fullName evidence="5">TonB-dependent receptor</fullName>
    </submittedName>
</protein>
<keyword evidence="6" id="KW-1185">Reference proteome</keyword>
<dbReference type="InterPro" id="IPR023996">
    <property type="entry name" value="TonB-dep_OMP_SusC/RagA"/>
</dbReference>
<evidence type="ECO:0000256" key="1">
    <source>
        <dbReference type="ARBA" id="ARBA00022729"/>
    </source>
</evidence>
<comment type="caution">
    <text evidence="5">The sequence shown here is derived from an EMBL/GenBank/DDBJ whole genome shotgun (WGS) entry which is preliminary data.</text>
</comment>
<dbReference type="GO" id="GO:0044718">
    <property type="term" value="P:siderophore transmembrane transport"/>
    <property type="evidence" value="ECO:0007669"/>
    <property type="project" value="TreeGrafter"/>
</dbReference>
<dbReference type="PANTHER" id="PTHR30069:SF29">
    <property type="entry name" value="HEMOGLOBIN AND HEMOGLOBIN-HAPTOGLOBIN-BINDING PROTEIN 1-RELATED"/>
    <property type="match status" value="1"/>
</dbReference>
<keyword evidence="2" id="KW-0813">Transport</keyword>
<keyword evidence="1 3" id="KW-0732">Signal</keyword>
<sequence>MNSKFLHKFSLFLLLMLLASSVIFAQDRKITGKVVDEGGPVPGVNISIKGKPSNVSTNAEGVYTIQVQSDADVLVFSFIGYVRQQVTVGNRARVDVTLVSENNTLNEVVVNVGYGTKKRANVLGAVASIKAEEIEDLPVANLGNALQNRVAGLGVSIASGKPGANTSLQIRNPTLFGASGSLGLTSDPLFVIDGLTVTKSDFDNLDASLVDQISFLKDASAAIYGAAGAKGVVLVTTKRGKPGKPRISYSSYFGTSTSTEKPNVLTAYEHAKMLNDGYELNNSANNLRFSQADLELLKSKPNESWYDELWKPSNLMRHTINVSGGNEKVTFFAGGNYYNEDGNFGDVSIRKYGIRSGMDANITPELKASVSLNMDYSTTDRNTLKNSGVDTEDLMTRALFLTPAWVPLTINGKPNNWANGPNPPGAWNPQALFDSGEYERNNNQGLSLNTSIEYKPKFLTGLTAKVQFGKFNRFGNAKQYFPSYTVYNFVRGGQNGLLYTNVPTTSPTSTIANSNRLSMGTTFSGSYQLVGSLAYAKKIKKHDFDILVLTEQTESSGDGYATYRDGQQIPGVDQFFAFNAATTTAQLDGAKEAGKRSYLARLNYSYNDRYILEAVARYDGSANFPPDKRWGLFPSVGLGWRISEEPFFKDNVKFVSSLKLRANVGLVGDDRVQSYQYLARFTQTTGMLFGTAVTNGLDPNLYPNPEITWEKAFTQNYGIDASFLDNKLSFAMDVWHRHTYDGFDNYTVTGLPYTVGINSGLKNYGIQNSWGTEFSVGYRNKFNDNWGYSIDAIAGTGGNQLIQSYYSLSRLGTVTEYQDVPIGKSSNTYTSSNYGFIAKGILRTQAQVDAILANNPNYKIAGAKPQVGFMDYEDVNKDGIIDDNDITIMYDNVATKINFGFTLGVSYKTFKLSTNVAFAVGGRKFIDSEARKVPTTTQSAPAFWADHWTPENPNAKYPRADAPLAKENSTFWSVSGTVARVNNAVLSYSLPKKISEKFRIPEFRAYITGTNLFNIYNPFEYKDPNTSNFANYPTLRTISLGLNISM</sequence>
<evidence type="ECO:0000256" key="2">
    <source>
        <dbReference type="PROSITE-ProRule" id="PRU01360"/>
    </source>
</evidence>
<dbReference type="SUPFAM" id="SSF56935">
    <property type="entry name" value="Porins"/>
    <property type="match status" value="1"/>
</dbReference>
<dbReference type="InterPro" id="IPR012910">
    <property type="entry name" value="Plug_dom"/>
</dbReference>
<evidence type="ECO:0000313" key="6">
    <source>
        <dbReference type="Proteomes" id="UP000292884"/>
    </source>
</evidence>
<evidence type="ECO:0000256" key="3">
    <source>
        <dbReference type="SAM" id="SignalP"/>
    </source>
</evidence>
<name>A0A4R0MUZ1_9SPHI</name>
<evidence type="ECO:0000313" key="5">
    <source>
        <dbReference type="EMBL" id="TCC90012.1"/>
    </source>
</evidence>
<dbReference type="Pfam" id="PF13715">
    <property type="entry name" value="CarbopepD_reg_2"/>
    <property type="match status" value="1"/>
</dbReference>
<organism evidence="5 6">
    <name type="scientific">Pedobacter frigiditerrae</name>
    <dbReference type="NCBI Taxonomy" id="2530452"/>
    <lineage>
        <taxon>Bacteria</taxon>
        <taxon>Pseudomonadati</taxon>
        <taxon>Bacteroidota</taxon>
        <taxon>Sphingobacteriia</taxon>
        <taxon>Sphingobacteriales</taxon>
        <taxon>Sphingobacteriaceae</taxon>
        <taxon>Pedobacter</taxon>
    </lineage>
</organism>
<dbReference type="GO" id="GO:0009279">
    <property type="term" value="C:cell outer membrane"/>
    <property type="evidence" value="ECO:0007669"/>
    <property type="project" value="UniProtKB-SubCell"/>
</dbReference>
<dbReference type="InterPro" id="IPR018247">
    <property type="entry name" value="EF_Hand_1_Ca_BS"/>
</dbReference>
<dbReference type="Gene3D" id="2.170.130.10">
    <property type="entry name" value="TonB-dependent receptor, plug domain"/>
    <property type="match status" value="1"/>
</dbReference>
<dbReference type="Gene3D" id="2.60.40.1120">
    <property type="entry name" value="Carboxypeptidase-like, regulatory domain"/>
    <property type="match status" value="1"/>
</dbReference>
<dbReference type="SUPFAM" id="SSF49464">
    <property type="entry name" value="Carboxypeptidase regulatory domain-like"/>
    <property type="match status" value="1"/>
</dbReference>
<dbReference type="NCBIfam" id="TIGR04056">
    <property type="entry name" value="OMP_RagA_SusC"/>
    <property type="match status" value="1"/>
</dbReference>
<feature type="chain" id="PRO_5020417974" evidence="3">
    <location>
        <begin position="26"/>
        <end position="1046"/>
    </location>
</feature>
<dbReference type="InterPro" id="IPR008969">
    <property type="entry name" value="CarboxyPept-like_regulatory"/>
</dbReference>
<dbReference type="EMBL" id="SJSK01000003">
    <property type="protein sequence ID" value="TCC90012.1"/>
    <property type="molecule type" value="Genomic_DNA"/>
</dbReference>